<feature type="compositionally biased region" description="Low complexity" evidence="4">
    <location>
        <begin position="456"/>
        <end position="481"/>
    </location>
</feature>
<feature type="compositionally biased region" description="Basic and acidic residues" evidence="4">
    <location>
        <begin position="276"/>
        <end position="290"/>
    </location>
</feature>
<dbReference type="EMBL" id="CAIIXF020000001">
    <property type="protein sequence ID" value="CAH1774140.1"/>
    <property type="molecule type" value="Genomic_DNA"/>
</dbReference>
<sequence>GESWTMAAVERQISNSPDFSDDEALDPRVQGELESLNRASEDINKLETELDEARAGFRQALTESTQKLNGLAKKLGSCIDKARPYYDARMQAKDAQLETQKAAVRFERAWSMQQAAKEMVNLAEQGYFNKGQPFDPAWQEMLNHATLKVNEAEKERIESEVHHQNTAMEFNATEQRVKQLQKELKRQIAKSRPYFEQKAKFNAYMEEQKKKVSSLEKGIVKAKQSYGIALKNLESISDEIHQHRYENKVRREMGTRGSGVGAESPPPLYDQVKEEDKHIANKDRKPKGSIDSETQTDISTESQGSKVKDSPVTNQTRTVRGKSTSPPPKPKRETIKVNANIDFHDGPINVHDEYQALPERRKETISHPRFLPKHRSTGIVAPEIVMSPLALGGPAAVLRSKDATGSPGSRGRSSSQPIMPTKQTTKPQPNEHTFIKPAASNGARPKQGNMKRSDSRTQTSQNPSNSQSMDLLSPSSNSQDGDSSDAESITSCPMLDDEQIESLMNDFKDLPPVSPFEETNIEKKRRSLTIPKRLSYLQPYMSFNHELAEDPSQDSQLNVTKDFSSEQCEDLLECASNTSFTSQQSDLSMLSGIRSASQTPIKGNSLDFRNKRSISECDSHDSEGNNDMKNCDNTNKVINEAINKLKPVNNNMKSMSGEDCDTADAIYEKPSSIKKATNVDKAENTQVDDGHSTSEDCDSGITVDKDNVHADDITTDNKRDVHRIGIEDVKVELKNV</sequence>
<dbReference type="Proteomes" id="UP000749559">
    <property type="component" value="Unassembled WGS sequence"/>
</dbReference>
<feature type="compositionally biased region" description="Basic and acidic residues" evidence="4">
    <location>
        <begin position="677"/>
        <end position="694"/>
    </location>
</feature>
<evidence type="ECO:0000256" key="2">
    <source>
        <dbReference type="ARBA" id="ARBA00023054"/>
    </source>
</evidence>
<feature type="region of interest" description="Disordered" evidence="4">
    <location>
        <begin position="250"/>
        <end position="269"/>
    </location>
</feature>
<feature type="compositionally biased region" description="Polar residues" evidence="4">
    <location>
        <begin position="416"/>
        <end position="431"/>
    </location>
</feature>
<feature type="coiled-coil region" evidence="3">
    <location>
        <begin position="163"/>
        <end position="225"/>
    </location>
</feature>
<keyword evidence="2 3" id="KW-0175">Coiled coil</keyword>
<comment type="caution">
    <text evidence="5">The sequence shown here is derived from an EMBL/GenBank/DDBJ whole genome shotgun (WGS) entry which is preliminary data.</text>
</comment>
<evidence type="ECO:0000256" key="3">
    <source>
        <dbReference type="SAM" id="Coils"/>
    </source>
</evidence>
<reference evidence="5" key="1">
    <citation type="submission" date="2022-03" db="EMBL/GenBank/DDBJ databases">
        <authorList>
            <person name="Martin C."/>
        </authorList>
    </citation>
    <scope>NUCLEOTIDE SEQUENCE</scope>
</reference>
<comment type="similarity">
    <text evidence="1">Belongs to the SH3BP5 family.</text>
</comment>
<evidence type="ECO:0000313" key="6">
    <source>
        <dbReference type="Proteomes" id="UP000749559"/>
    </source>
</evidence>
<dbReference type="GO" id="GO:0035556">
    <property type="term" value="P:intracellular signal transduction"/>
    <property type="evidence" value="ECO:0007669"/>
    <property type="project" value="InterPro"/>
</dbReference>
<feature type="region of interest" description="Disordered" evidence="4">
    <location>
        <begin position="677"/>
        <end position="704"/>
    </location>
</feature>
<dbReference type="GO" id="GO:0004860">
    <property type="term" value="F:protein kinase inhibitor activity"/>
    <property type="evidence" value="ECO:0007669"/>
    <property type="project" value="TreeGrafter"/>
</dbReference>
<feature type="compositionally biased region" description="Polar residues" evidence="4">
    <location>
        <begin position="291"/>
        <end position="324"/>
    </location>
</feature>
<dbReference type="PANTHER" id="PTHR19423:SF1">
    <property type="entry name" value="SH3 DOMAIN-BINDING PROTEIN 5"/>
    <property type="match status" value="1"/>
</dbReference>
<dbReference type="Pfam" id="PF05276">
    <property type="entry name" value="SH3BP5"/>
    <property type="match status" value="1"/>
</dbReference>
<dbReference type="AlphaFoldDB" id="A0A8J1U733"/>
<evidence type="ECO:0000313" key="5">
    <source>
        <dbReference type="EMBL" id="CAH1774140.1"/>
    </source>
</evidence>
<dbReference type="PANTHER" id="PTHR19423">
    <property type="entry name" value="SH3 DOMAIN-BINDING PROTEIN 5"/>
    <property type="match status" value="1"/>
</dbReference>
<feature type="region of interest" description="Disordered" evidence="4">
    <location>
        <begin position="1"/>
        <end position="24"/>
    </location>
</feature>
<keyword evidence="6" id="KW-1185">Reference proteome</keyword>
<feature type="non-terminal residue" evidence="5">
    <location>
        <position position="1"/>
    </location>
</feature>
<feature type="coiled-coil region" evidence="3">
    <location>
        <begin position="29"/>
        <end position="63"/>
    </location>
</feature>
<protein>
    <submittedName>
        <fullName evidence="5">Uncharacterized protein</fullName>
    </submittedName>
</protein>
<organism evidence="5 6">
    <name type="scientific">Owenia fusiformis</name>
    <name type="common">Polychaete worm</name>
    <dbReference type="NCBI Taxonomy" id="6347"/>
    <lineage>
        <taxon>Eukaryota</taxon>
        <taxon>Metazoa</taxon>
        <taxon>Spiralia</taxon>
        <taxon>Lophotrochozoa</taxon>
        <taxon>Annelida</taxon>
        <taxon>Polychaeta</taxon>
        <taxon>Sedentaria</taxon>
        <taxon>Canalipalpata</taxon>
        <taxon>Sabellida</taxon>
        <taxon>Oweniida</taxon>
        <taxon>Oweniidae</taxon>
        <taxon>Owenia</taxon>
    </lineage>
</organism>
<gene>
    <name evidence="5" type="ORF">OFUS_LOCUS1655</name>
</gene>
<feature type="region of interest" description="Disordered" evidence="4">
    <location>
        <begin position="276"/>
        <end position="334"/>
    </location>
</feature>
<accession>A0A8J1U733</accession>
<evidence type="ECO:0000256" key="1">
    <source>
        <dbReference type="ARBA" id="ARBA00007796"/>
    </source>
</evidence>
<proteinExistence type="inferred from homology"/>
<dbReference type="GO" id="GO:0005737">
    <property type="term" value="C:cytoplasm"/>
    <property type="evidence" value="ECO:0007669"/>
    <property type="project" value="TreeGrafter"/>
</dbReference>
<dbReference type="OrthoDB" id="194386at2759"/>
<feature type="compositionally biased region" description="Low complexity" evidence="4">
    <location>
        <begin position="405"/>
        <end position="415"/>
    </location>
</feature>
<feature type="region of interest" description="Disordered" evidence="4">
    <location>
        <begin position="399"/>
        <end position="490"/>
    </location>
</feature>
<dbReference type="InterPro" id="IPR007940">
    <property type="entry name" value="SH3BP5"/>
</dbReference>
<evidence type="ECO:0000256" key="4">
    <source>
        <dbReference type="SAM" id="MobiDB-lite"/>
    </source>
</evidence>
<name>A0A8J1U733_OWEFU</name>